<feature type="domain" description="TonB-dependent receptor-like beta-barrel" evidence="4">
    <location>
        <begin position="16"/>
        <end position="312"/>
    </location>
</feature>
<dbReference type="PANTHER" id="PTHR47234">
    <property type="match status" value="1"/>
</dbReference>
<reference evidence="6" key="1">
    <citation type="journal article" date="2010" name="Nat. Biotechnol.">
        <title>Draft genome sequence of the oilseed species Ricinus communis.</title>
        <authorList>
            <person name="Chan A.P."/>
            <person name="Crabtree J."/>
            <person name="Zhao Q."/>
            <person name="Lorenzi H."/>
            <person name="Orvis J."/>
            <person name="Puiu D."/>
            <person name="Melake-Berhan A."/>
            <person name="Jones K.M."/>
            <person name="Redman J."/>
            <person name="Chen G."/>
            <person name="Cahoon E.B."/>
            <person name="Gedil M."/>
            <person name="Stanke M."/>
            <person name="Haas B.J."/>
            <person name="Wortman J.R."/>
            <person name="Fraser-Liggett C.M."/>
            <person name="Ravel J."/>
            <person name="Rabinowicz P.D."/>
        </authorList>
    </citation>
    <scope>NUCLEOTIDE SEQUENCE [LARGE SCALE GENOMIC DNA]</scope>
    <source>
        <strain evidence="6">cv. Hale</strain>
    </source>
</reference>
<keyword evidence="6" id="KW-1185">Reference proteome</keyword>
<dbReference type="EMBL" id="EQ984463">
    <property type="protein sequence ID" value="EEF23839.1"/>
    <property type="molecule type" value="Genomic_DNA"/>
</dbReference>
<dbReference type="InterPro" id="IPR036942">
    <property type="entry name" value="Beta-barrel_TonB_sf"/>
</dbReference>
<dbReference type="Pfam" id="PF00593">
    <property type="entry name" value="TonB_dep_Rec_b-barrel"/>
    <property type="match status" value="1"/>
</dbReference>
<feature type="non-terminal residue" evidence="5">
    <location>
        <position position="388"/>
    </location>
</feature>
<dbReference type="InterPro" id="IPR000531">
    <property type="entry name" value="Beta-barrel_TonB"/>
</dbReference>
<accession>B9TJX5</accession>
<dbReference type="STRING" id="3988.B9TJX5"/>
<organism evidence="5 6">
    <name type="scientific">Ricinus communis</name>
    <name type="common">Castor bean</name>
    <dbReference type="NCBI Taxonomy" id="3988"/>
    <lineage>
        <taxon>Eukaryota</taxon>
        <taxon>Viridiplantae</taxon>
        <taxon>Streptophyta</taxon>
        <taxon>Embryophyta</taxon>
        <taxon>Tracheophyta</taxon>
        <taxon>Spermatophyta</taxon>
        <taxon>Magnoliopsida</taxon>
        <taxon>eudicotyledons</taxon>
        <taxon>Gunneridae</taxon>
        <taxon>Pentapetalae</taxon>
        <taxon>rosids</taxon>
        <taxon>fabids</taxon>
        <taxon>Malpighiales</taxon>
        <taxon>Euphorbiaceae</taxon>
        <taxon>Acalyphoideae</taxon>
        <taxon>Acalypheae</taxon>
        <taxon>Ricinus</taxon>
    </lineage>
</organism>
<keyword evidence="3" id="KW-0998">Cell outer membrane</keyword>
<evidence type="ECO:0000259" key="4">
    <source>
        <dbReference type="Pfam" id="PF00593"/>
    </source>
</evidence>
<evidence type="ECO:0000313" key="6">
    <source>
        <dbReference type="Proteomes" id="UP000008311"/>
    </source>
</evidence>
<evidence type="ECO:0000256" key="2">
    <source>
        <dbReference type="ARBA" id="ARBA00023136"/>
    </source>
</evidence>
<keyword evidence="2" id="KW-0472">Membrane</keyword>
<protein>
    <recommendedName>
        <fullName evidence="4">TonB-dependent receptor-like beta-barrel domain-containing protein</fullName>
    </recommendedName>
</protein>
<evidence type="ECO:0000256" key="1">
    <source>
        <dbReference type="ARBA" id="ARBA00004442"/>
    </source>
</evidence>
<dbReference type="Gene3D" id="2.40.170.20">
    <property type="entry name" value="TonB-dependent receptor, beta-barrel domain"/>
    <property type="match status" value="1"/>
</dbReference>
<sequence length="388" mass="42677">MGETPYNAQYPADPVLNATVGNNWYAGNYHNASGSYNVREAYLEANLPVLKSESWGEASLNLADRHTHYSTSGHVESWKLGATWQTGIDGLRLRAVSSKDVRAPNLSELYAAPVVVNNIVQYQGNTVTVQQRTVGNTRLRPEIGRNKILGIVLDRPAWAPGFSASLDYFDIKVDGVISTLSAQQEVDLCVAGNQEICSAMSLGNAVQTNNYVTVQSFNLASMRVKGYDLEAAYRLNLKQWNLPGRFTVRGLLTRNITFLTDSGVVGTIPTEGAGNNLGNTPRWKGLFSQSWDTDKYGLTLTERWISSGKYSNEFIECQTNCPVSTVIHPTIYNNHMKAPSTWTWAAPGSSRTSHGFFKIDTSAHRSGASAADEPQLRHHPALYDVIGR</sequence>
<dbReference type="PANTHER" id="PTHR47234:SF3">
    <property type="entry name" value="SECRETIN_TONB SHORT N-TERMINAL DOMAIN-CONTAINING PROTEIN"/>
    <property type="match status" value="1"/>
</dbReference>
<evidence type="ECO:0000313" key="5">
    <source>
        <dbReference type="EMBL" id="EEF23839.1"/>
    </source>
</evidence>
<dbReference type="SUPFAM" id="SSF56935">
    <property type="entry name" value="Porins"/>
    <property type="match status" value="1"/>
</dbReference>
<dbReference type="Proteomes" id="UP000008311">
    <property type="component" value="Unassembled WGS sequence"/>
</dbReference>
<gene>
    <name evidence="5" type="ORF">RCOM_1834170</name>
</gene>
<dbReference type="AlphaFoldDB" id="B9TJX5"/>
<evidence type="ECO:0000256" key="3">
    <source>
        <dbReference type="ARBA" id="ARBA00023237"/>
    </source>
</evidence>
<dbReference type="InParanoid" id="B9TJX5"/>
<proteinExistence type="predicted"/>
<comment type="subcellular location">
    <subcellularLocation>
        <location evidence="1">Cell outer membrane</location>
    </subcellularLocation>
</comment>
<name>B9TJX5_RICCO</name>